<dbReference type="InterPro" id="IPR029018">
    <property type="entry name" value="Hex-like_dom2"/>
</dbReference>
<dbReference type="Proteomes" id="UP001239085">
    <property type="component" value="Unassembled WGS sequence"/>
</dbReference>
<keyword evidence="1 3" id="KW-0378">Hydrolase</keyword>
<dbReference type="GO" id="GO:0004415">
    <property type="term" value="F:hyalurononglucosaminidase activity"/>
    <property type="evidence" value="ECO:0007669"/>
    <property type="project" value="UniProtKB-EC"/>
</dbReference>
<evidence type="ECO:0000259" key="4">
    <source>
        <dbReference type="PROSITE" id="PS52009"/>
    </source>
</evidence>
<reference evidence="5 6" key="1">
    <citation type="submission" date="2023-07" db="EMBL/GenBank/DDBJ databases">
        <title>Comparative genomics of wheat-associated soil bacteria to identify genetic determinants of phenazine resistance.</title>
        <authorList>
            <person name="Mouncey N."/>
        </authorList>
    </citation>
    <scope>NUCLEOTIDE SEQUENCE [LARGE SCALE GENOMIC DNA]</scope>
    <source>
        <strain evidence="5 6">W2I7</strain>
    </source>
</reference>
<proteinExistence type="inferred from homology"/>
<name>A0ABU0P6Z8_9MICO</name>
<organism evidence="5 6">
    <name type="scientific">Microbacterium murale</name>
    <dbReference type="NCBI Taxonomy" id="1081040"/>
    <lineage>
        <taxon>Bacteria</taxon>
        <taxon>Bacillati</taxon>
        <taxon>Actinomycetota</taxon>
        <taxon>Actinomycetes</taxon>
        <taxon>Micrococcales</taxon>
        <taxon>Microbacteriaceae</taxon>
        <taxon>Microbacterium</taxon>
    </lineage>
</organism>
<dbReference type="InterPro" id="IPR017853">
    <property type="entry name" value="GH"/>
</dbReference>
<evidence type="ECO:0000256" key="2">
    <source>
        <dbReference type="ARBA" id="ARBA00023295"/>
    </source>
</evidence>
<dbReference type="Pfam" id="PF02838">
    <property type="entry name" value="Glyco_hydro_20b"/>
    <property type="match status" value="1"/>
</dbReference>
<keyword evidence="6" id="KW-1185">Reference proteome</keyword>
<comment type="similarity">
    <text evidence="3">Belongs to the glycosyl hydrolase 84 family.</text>
</comment>
<dbReference type="SUPFAM" id="SSF55545">
    <property type="entry name" value="beta-N-acetylhexosaminidase-like domain"/>
    <property type="match status" value="1"/>
</dbReference>
<dbReference type="PROSITE" id="PS52009">
    <property type="entry name" value="GH84"/>
    <property type="match status" value="1"/>
</dbReference>
<dbReference type="Pfam" id="PF07555">
    <property type="entry name" value="NAGidase"/>
    <property type="match status" value="1"/>
</dbReference>
<sequence length="524" mass="56321">MRDDDTELLDLPLIPRPQRGEVHGGGRALAAVLSDLVEVPQPGVAPEGYHVEVRGGRATVRAADARGFRYARVTLDELARLHDGQVPDIAIDDAPVLARRGIIEGFYGEPWSHAERLAAVAFAGRLKLNSYVYAPKDDPFHRERWREPYPSEDLTRLVDLAEEGAKHGVDVVVALHPAGSMVFADDAEHELLASKARQLLDAGIPDVALLFDDVPPTPVHERDKARFGEDDAALGEAHALTIRRFQDAVGSHLSDGHLLVVPMDYAGTAASEYRTAFAAGLPDSVLVWWTGADIVVGEITRQDIDAAAEVFGDRLLLWDNFPVNDFDRGRAFLGPLLGRTTEVAGSVLHGAWSNPMVEYVPGGFGIASFADWAWNPAGYVAARSAKAALQVVAGPRADALAPLVRTLSSWPPSAPMDQSLADAADRALESASNAAELRMRLEQWRALADVDTSAEPARSLEPWLRAAVDMAAAGLIALDLHEGHAGSTATDTAAALARAEAHKAKVGVDVIPEFVRQVLKRSSV</sequence>
<dbReference type="Gene3D" id="3.20.20.80">
    <property type="entry name" value="Glycosidases"/>
    <property type="match status" value="1"/>
</dbReference>
<gene>
    <name evidence="5" type="ORF">QFZ46_001272</name>
</gene>
<feature type="active site" description="Proton donor" evidence="3">
    <location>
        <position position="213"/>
    </location>
</feature>
<dbReference type="InterPro" id="IPR015882">
    <property type="entry name" value="HEX_bac_N"/>
</dbReference>
<evidence type="ECO:0000256" key="3">
    <source>
        <dbReference type="PROSITE-ProRule" id="PRU01353"/>
    </source>
</evidence>
<dbReference type="InterPro" id="IPR011496">
    <property type="entry name" value="O-GlcNAcase_cat"/>
</dbReference>
<dbReference type="Gene3D" id="3.30.379.10">
    <property type="entry name" value="Chitobiase/beta-hexosaminidase domain 2-like"/>
    <property type="match status" value="1"/>
</dbReference>
<dbReference type="RefSeq" id="WP_307359561.1">
    <property type="nucleotide sequence ID" value="NZ_JAUSXK010000001.1"/>
</dbReference>
<dbReference type="InterPro" id="IPR051822">
    <property type="entry name" value="Glycosyl_Hydrolase_84"/>
</dbReference>
<evidence type="ECO:0000313" key="6">
    <source>
        <dbReference type="Proteomes" id="UP001239085"/>
    </source>
</evidence>
<evidence type="ECO:0000256" key="1">
    <source>
        <dbReference type="ARBA" id="ARBA00022801"/>
    </source>
</evidence>
<dbReference type="PANTHER" id="PTHR13170:SF16">
    <property type="entry name" value="PROTEIN O-GLCNACASE"/>
    <property type="match status" value="1"/>
</dbReference>
<evidence type="ECO:0000313" key="5">
    <source>
        <dbReference type="EMBL" id="MDQ0643112.1"/>
    </source>
</evidence>
<feature type="domain" description="GH84" evidence="4">
    <location>
        <begin position="98"/>
        <end position="377"/>
    </location>
</feature>
<dbReference type="EC" id="3.2.1.35" evidence="5"/>
<accession>A0ABU0P6Z8</accession>
<dbReference type="SUPFAM" id="SSF51445">
    <property type="entry name" value="(Trans)glycosidases"/>
    <property type="match status" value="1"/>
</dbReference>
<keyword evidence="2 3" id="KW-0326">Glycosidase</keyword>
<dbReference type="PANTHER" id="PTHR13170">
    <property type="entry name" value="O-GLCNACASE"/>
    <property type="match status" value="1"/>
</dbReference>
<comment type="caution">
    <text evidence="5">The sequence shown here is derived from an EMBL/GenBank/DDBJ whole genome shotgun (WGS) entry which is preliminary data.</text>
</comment>
<protein>
    <submittedName>
        <fullName evidence="5">Hyaluronoglucosaminidase</fullName>
        <ecNumber evidence="5">3.2.1.35</ecNumber>
    </submittedName>
</protein>
<dbReference type="EMBL" id="JAUSXK010000001">
    <property type="protein sequence ID" value="MDQ0643112.1"/>
    <property type="molecule type" value="Genomic_DNA"/>
</dbReference>